<keyword evidence="2" id="KW-0472">Membrane</keyword>
<dbReference type="EMBL" id="JAFEKC020000002">
    <property type="protein sequence ID" value="KAK0516502.1"/>
    <property type="molecule type" value="Genomic_DNA"/>
</dbReference>
<feature type="transmembrane region" description="Helical" evidence="2">
    <location>
        <begin position="120"/>
        <end position="142"/>
    </location>
</feature>
<keyword evidence="2" id="KW-0812">Transmembrane</keyword>
<evidence type="ECO:0000313" key="4">
    <source>
        <dbReference type="EMBL" id="KAK0516502.1"/>
    </source>
</evidence>
<organism evidence="4 5">
    <name type="scientific">Cladonia borealis</name>
    <dbReference type="NCBI Taxonomy" id="184061"/>
    <lineage>
        <taxon>Eukaryota</taxon>
        <taxon>Fungi</taxon>
        <taxon>Dikarya</taxon>
        <taxon>Ascomycota</taxon>
        <taxon>Pezizomycotina</taxon>
        <taxon>Lecanoromycetes</taxon>
        <taxon>OSLEUM clade</taxon>
        <taxon>Lecanoromycetidae</taxon>
        <taxon>Lecanorales</taxon>
        <taxon>Lecanorineae</taxon>
        <taxon>Cladoniaceae</taxon>
        <taxon>Cladonia</taxon>
    </lineage>
</organism>
<accession>A0AA39R7R9</accession>
<feature type="chain" id="PRO_5041458443" description="CSI2 protein" evidence="3">
    <location>
        <begin position="28"/>
        <end position="355"/>
    </location>
</feature>
<keyword evidence="5" id="KW-1185">Reference proteome</keyword>
<keyword evidence="3" id="KW-0732">Signal</keyword>
<feature type="compositionally biased region" description="Pro residues" evidence="1">
    <location>
        <begin position="282"/>
        <end position="291"/>
    </location>
</feature>
<dbReference type="PANTHER" id="PTHR36089:SF1">
    <property type="entry name" value="CHITIN SYNTHASE 3 COMPLEX PROTEIN CSI2-RELATED"/>
    <property type="match status" value="1"/>
</dbReference>
<feature type="signal peptide" evidence="3">
    <location>
        <begin position="1"/>
        <end position="27"/>
    </location>
</feature>
<evidence type="ECO:0008006" key="6">
    <source>
        <dbReference type="Google" id="ProtNLM"/>
    </source>
</evidence>
<feature type="region of interest" description="Disordered" evidence="1">
    <location>
        <begin position="34"/>
        <end position="109"/>
    </location>
</feature>
<evidence type="ECO:0000313" key="5">
    <source>
        <dbReference type="Proteomes" id="UP001166286"/>
    </source>
</evidence>
<evidence type="ECO:0000256" key="1">
    <source>
        <dbReference type="SAM" id="MobiDB-lite"/>
    </source>
</evidence>
<keyword evidence="2" id="KW-1133">Transmembrane helix</keyword>
<dbReference type="PANTHER" id="PTHR36089">
    <property type="entry name" value="CHITIN SYNTHASE 3 COMPLEX PROTEIN CSI2-RELATED"/>
    <property type="match status" value="1"/>
</dbReference>
<feature type="compositionally biased region" description="Low complexity" evidence="1">
    <location>
        <begin position="35"/>
        <end position="80"/>
    </location>
</feature>
<feature type="region of interest" description="Disordered" evidence="1">
    <location>
        <begin position="272"/>
        <end position="355"/>
    </location>
</feature>
<gene>
    <name evidence="4" type="ORF">JMJ35_001105</name>
</gene>
<dbReference type="InterPro" id="IPR051009">
    <property type="entry name" value="PRM"/>
</dbReference>
<comment type="caution">
    <text evidence="4">The sequence shown here is derived from an EMBL/GenBank/DDBJ whole genome shotgun (WGS) entry which is preliminary data.</text>
</comment>
<reference evidence="4" key="1">
    <citation type="submission" date="2023-03" db="EMBL/GenBank/DDBJ databases">
        <title>Complete genome of Cladonia borealis.</title>
        <authorList>
            <person name="Park H."/>
        </authorList>
    </citation>
    <scope>NUCLEOTIDE SEQUENCE</scope>
    <source>
        <strain evidence="4">ANT050790</strain>
    </source>
</reference>
<evidence type="ECO:0000256" key="3">
    <source>
        <dbReference type="SAM" id="SignalP"/>
    </source>
</evidence>
<evidence type="ECO:0000256" key="2">
    <source>
        <dbReference type="SAM" id="Phobius"/>
    </source>
</evidence>
<dbReference type="Proteomes" id="UP001166286">
    <property type="component" value="Unassembled WGS sequence"/>
</dbReference>
<feature type="compositionally biased region" description="Polar residues" evidence="1">
    <location>
        <begin position="307"/>
        <end position="322"/>
    </location>
</feature>
<dbReference type="AlphaFoldDB" id="A0AA39R7R9"/>
<name>A0AA39R7R9_9LECA</name>
<dbReference type="GO" id="GO:0000324">
    <property type="term" value="C:fungal-type vacuole"/>
    <property type="evidence" value="ECO:0007669"/>
    <property type="project" value="TreeGrafter"/>
</dbReference>
<sequence>MRFAGRPRVSYLTLLLTSILLASHVAAQNLPKLPPAGGATPSTAAATTKGAKATTTSVATGSAPAATSPSSAMAASASSSDLPGLTGLPKLAQDNYPAPTVPPTADAPFMQKSNLPDGTVFIAVGAALGFFGFLVLAWRGLVAWSLHQSVKRAAMAQSAKYAPLGGDPTANLGKAKGPYFNPGLGSTLSLDHLGTMGKGGAGKRGTTSQSARGSLFFSPTAGAAMHTQSNRGSSYLPAGYYAAGNSAPAGGSGMTHIGGADIGLSNIRPESHRYSRARSIGPSPPGSPNLPPSRGGESTYHARMSTVGLTTHASNSSLNLSAPPQGRAPSAYLEDLFESHVPGSSQPEEHGRGRR</sequence>
<proteinExistence type="predicted"/>
<protein>
    <recommendedName>
        <fullName evidence="6">CSI2 protein</fullName>
    </recommendedName>
</protein>